<dbReference type="InterPro" id="IPR025110">
    <property type="entry name" value="AMP-bd_C"/>
</dbReference>
<evidence type="ECO:0000313" key="8">
    <source>
        <dbReference type="Proteomes" id="UP000008561"/>
    </source>
</evidence>
<dbReference type="PANTHER" id="PTHR43107:SF15">
    <property type="entry name" value="FATTY ACID TRANSPORT PROTEIN 3, ISOFORM A"/>
    <property type="match status" value="1"/>
</dbReference>
<dbReference type="GO" id="GO:0004467">
    <property type="term" value="F:long-chain fatty acid-CoA ligase activity"/>
    <property type="evidence" value="ECO:0007669"/>
    <property type="project" value="TreeGrafter"/>
</dbReference>
<dbReference type="GO" id="GO:0005524">
    <property type="term" value="F:ATP binding"/>
    <property type="evidence" value="ECO:0007669"/>
    <property type="project" value="UniProtKB-KW"/>
</dbReference>
<sequence>MAYTIQKLKLAKDALTGIAAFVSRETRHGRLIKLITGLVSDKPRDIAWSDLLEDCAADVPEKTFLRYKTESFTYRQMNANANRMAAFLVAAGGGRGKGVGILMRNAPRVLDVFFGSQKAGMYSVMINPELRGDGLAYVINHSDIDFLVADAELLDTLIPVMDALDRIRPDTVFINDVEEEARGIALPDTMGLLSRAYRMPAVRPDIQYDPEDLCLIIYTSGTTGPPKGVVYRYNTTGVTRLRLVGHLFLKPGDVYYTYLSLCHGNALFISTTATMAARAGMALARKFSASRFWDDVRGYNATVFNTIGSIVPILMKQPEKPTDSDNSVRVVFSAACPADMWEPFEKRFGVTLYEGYGAIDGGGKGIMNFGTAPRGSLGKPMASGRVRLVDEKGHDVGPGAAGELLFKVGGGKSRVEYYKNEAASEKKVKDGWLYTGDILRKDKNGYFYFVGRNTESMRKGGENVSAYEVEHVIMKHPAVEDVAVYAVPSEMAEDEIMAAVKLVEGQSVTPAGLQAFLAGQLAKYAVPRYIRFVDDFPKTNTHRIIKRVLEQEGVTGDTWDALKKGAGTSPSS</sequence>
<keyword evidence="2 7" id="KW-0436">Ligase</keyword>
<dbReference type="KEGG" id="dol:Dole_0112"/>
<dbReference type="Gene3D" id="3.40.50.12780">
    <property type="entry name" value="N-terminal domain of ligase-like"/>
    <property type="match status" value="1"/>
</dbReference>
<dbReference type="InterPro" id="IPR020845">
    <property type="entry name" value="AMP-binding_CS"/>
</dbReference>
<name>A8ZSK9_DESOH</name>
<dbReference type="HOGENOM" id="CLU_000022_59_0_7"/>
<evidence type="ECO:0000256" key="2">
    <source>
        <dbReference type="ARBA" id="ARBA00022598"/>
    </source>
</evidence>
<evidence type="ECO:0000259" key="5">
    <source>
        <dbReference type="Pfam" id="PF00501"/>
    </source>
</evidence>
<dbReference type="GO" id="GO:0044539">
    <property type="term" value="P:long-chain fatty acid import into cell"/>
    <property type="evidence" value="ECO:0007669"/>
    <property type="project" value="TreeGrafter"/>
</dbReference>
<proteinExistence type="inferred from homology"/>
<dbReference type="PROSITE" id="PS00455">
    <property type="entry name" value="AMP_BINDING"/>
    <property type="match status" value="1"/>
</dbReference>
<feature type="domain" description="AMP-binding enzyme C-terminal" evidence="6">
    <location>
        <begin position="468"/>
        <end position="541"/>
    </location>
</feature>
<dbReference type="EMBL" id="CP000859">
    <property type="protein sequence ID" value="ABW65922.1"/>
    <property type="molecule type" value="Genomic_DNA"/>
</dbReference>
<keyword evidence="3" id="KW-0547">Nucleotide-binding</keyword>
<evidence type="ECO:0000256" key="3">
    <source>
        <dbReference type="ARBA" id="ARBA00022741"/>
    </source>
</evidence>
<dbReference type="Gene3D" id="3.30.300.30">
    <property type="match status" value="1"/>
</dbReference>
<gene>
    <name evidence="7" type="ordered locus">Dole_0112</name>
</gene>
<dbReference type="RefSeq" id="WP_012173541.1">
    <property type="nucleotide sequence ID" value="NC_009943.1"/>
</dbReference>
<organism evidence="7 8">
    <name type="scientific">Desulfosudis oleivorans (strain DSM 6200 / JCM 39069 / Hxd3)</name>
    <name type="common">Desulfococcus oleovorans</name>
    <dbReference type="NCBI Taxonomy" id="96561"/>
    <lineage>
        <taxon>Bacteria</taxon>
        <taxon>Pseudomonadati</taxon>
        <taxon>Thermodesulfobacteriota</taxon>
        <taxon>Desulfobacteria</taxon>
        <taxon>Desulfobacterales</taxon>
        <taxon>Desulfosudaceae</taxon>
        <taxon>Desulfosudis</taxon>
    </lineage>
</organism>
<evidence type="ECO:0000259" key="6">
    <source>
        <dbReference type="Pfam" id="PF13193"/>
    </source>
</evidence>
<dbReference type="eggNOG" id="COG0318">
    <property type="taxonomic scope" value="Bacteria"/>
</dbReference>
<keyword evidence="4" id="KW-0067">ATP-binding</keyword>
<dbReference type="AlphaFoldDB" id="A8ZSK9"/>
<dbReference type="InterPro" id="IPR000873">
    <property type="entry name" value="AMP-dep_synth/lig_dom"/>
</dbReference>
<dbReference type="Pfam" id="PF00501">
    <property type="entry name" value="AMP-binding"/>
    <property type="match status" value="1"/>
</dbReference>
<dbReference type="PANTHER" id="PTHR43107">
    <property type="entry name" value="LONG-CHAIN FATTY ACID TRANSPORT PROTEIN"/>
    <property type="match status" value="1"/>
</dbReference>
<accession>A8ZSK9</accession>
<dbReference type="GO" id="GO:0005886">
    <property type="term" value="C:plasma membrane"/>
    <property type="evidence" value="ECO:0007669"/>
    <property type="project" value="TreeGrafter"/>
</dbReference>
<keyword evidence="8" id="KW-1185">Reference proteome</keyword>
<dbReference type="Pfam" id="PF13193">
    <property type="entry name" value="AMP-binding_C"/>
    <property type="match status" value="1"/>
</dbReference>
<dbReference type="OrthoDB" id="5483897at2"/>
<dbReference type="GO" id="GO:0005324">
    <property type="term" value="F:long-chain fatty acid transmembrane transporter activity"/>
    <property type="evidence" value="ECO:0007669"/>
    <property type="project" value="TreeGrafter"/>
</dbReference>
<dbReference type="SUPFAM" id="SSF56801">
    <property type="entry name" value="Acetyl-CoA synthetase-like"/>
    <property type="match status" value="1"/>
</dbReference>
<dbReference type="InterPro" id="IPR045851">
    <property type="entry name" value="AMP-bd_C_sf"/>
</dbReference>
<evidence type="ECO:0000256" key="1">
    <source>
        <dbReference type="ARBA" id="ARBA00006432"/>
    </source>
</evidence>
<reference evidence="7 8" key="1">
    <citation type="submission" date="2007-10" db="EMBL/GenBank/DDBJ databases">
        <title>Complete sequence of Desulfococcus oleovorans Hxd3.</title>
        <authorList>
            <consortium name="US DOE Joint Genome Institute"/>
            <person name="Copeland A."/>
            <person name="Lucas S."/>
            <person name="Lapidus A."/>
            <person name="Barry K."/>
            <person name="Glavina del Rio T."/>
            <person name="Dalin E."/>
            <person name="Tice H."/>
            <person name="Pitluck S."/>
            <person name="Kiss H."/>
            <person name="Brettin T."/>
            <person name="Bruce D."/>
            <person name="Detter J.C."/>
            <person name="Han C."/>
            <person name="Schmutz J."/>
            <person name="Larimer F."/>
            <person name="Land M."/>
            <person name="Hauser L."/>
            <person name="Kyrpides N."/>
            <person name="Kim E."/>
            <person name="Wawrik B."/>
            <person name="Richardson P."/>
        </authorList>
    </citation>
    <scope>NUCLEOTIDE SEQUENCE [LARGE SCALE GENOMIC DNA]</scope>
    <source>
        <strain evidence="8">DSM 6200 / JCM 39069 / Hxd3</strain>
    </source>
</reference>
<dbReference type="Proteomes" id="UP000008561">
    <property type="component" value="Chromosome"/>
</dbReference>
<protein>
    <submittedName>
        <fullName evidence="7">AMP-dependent synthetase and ligase</fullName>
    </submittedName>
</protein>
<dbReference type="InterPro" id="IPR042099">
    <property type="entry name" value="ANL_N_sf"/>
</dbReference>
<evidence type="ECO:0000256" key="4">
    <source>
        <dbReference type="ARBA" id="ARBA00022840"/>
    </source>
</evidence>
<feature type="domain" description="AMP-dependent synthetase/ligase" evidence="5">
    <location>
        <begin position="53"/>
        <end position="407"/>
    </location>
</feature>
<evidence type="ECO:0000313" key="7">
    <source>
        <dbReference type="EMBL" id="ABW65922.1"/>
    </source>
</evidence>
<comment type="similarity">
    <text evidence="1">Belongs to the ATP-dependent AMP-binding enzyme family.</text>
</comment>
<dbReference type="STRING" id="96561.Dole_0112"/>